<feature type="region of interest" description="Disordered" evidence="1">
    <location>
        <begin position="73"/>
        <end position="95"/>
    </location>
</feature>
<proteinExistence type="predicted"/>
<dbReference type="EMBL" id="MDYM01000023">
    <property type="protein sequence ID" value="OQD60420.1"/>
    <property type="molecule type" value="Genomic_DNA"/>
</dbReference>
<comment type="caution">
    <text evidence="2">The sequence shown here is derived from an EMBL/GenBank/DDBJ whole genome shotgun (WGS) entry which is preliminary data.</text>
</comment>
<evidence type="ECO:0000313" key="3">
    <source>
        <dbReference type="Proteomes" id="UP000191408"/>
    </source>
</evidence>
<reference evidence="3" key="1">
    <citation type="journal article" date="2017" name="Nat. Microbiol.">
        <title>Global analysis of biosynthetic gene clusters reveals vast potential of secondary metabolite production in Penicillium species.</title>
        <authorList>
            <person name="Nielsen J.C."/>
            <person name="Grijseels S."/>
            <person name="Prigent S."/>
            <person name="Ji B."/>
            <person name="Dainat J."/>
            <person name="Nielsen K.F."/>
            <person name="Frisvad J.C."/>
            <person name="Workman M."/>
            <person name="Nielsen J."/>
        </authorList>
    </citation>
    <scope>NUCLEOTIDE SEQUENCE [LARGE SCALE GENOMIC DNA]</scope>
    <source>
        <strain evidence="3">IBT 4502</strain>
    </source>
</reference>
<dbReference type="AlphaFoldDB" id="A0A1V6N6T0"/>
<protein>
    <submittedName>
        <fullName evidence="2">Uncharacterized protein</fullName>
    </submittedName>
</protein>
<name>A0A1V6N6T0_PENPO</name>
<accession>A0A1V6N6T0</accession>
<dbReference type="Proteomes" id="UP000191408">
    <property type="component" value="Unassembled WGS sequence"/>
</dbReference>
<gene>
    <name evidence="2" type="ORF">PENPOL_c023G01811</name>
</gene>
<dbReference type="OrthoDB" id="4368687at2759"/>
<evidence type="ECO:0000313" key="2">
    <source>
        <dbReference type="EMBL" id="OQD60420.1"/>
    </source>
</evidence>
<organism evidence="2 3">
    <name type="scientific">Penicillium polonicum</name>
    <dbReference type="NCBI Taxonomy" id="60169"/>
    <lineage>
        <taxon>Eukaryota</taxon>
        <taxon>Fungi</taxon>
        <taxon>Dikarya</taxon>
        <taxon>Ascomycota</taxon>
        <taxon>Pezizomycotina</taxon>
        <taxon>Eurotiomycetes</taxon>
        <taxon>Eurotiomycetidae</taxon>
        <taxon>Eurotiales</taxon>
        <taxon>Aspergillaceae</taxon>
        <taxon>Penicillium</taxon>
    </lineage>
</organism>
<keyword evidence="3" id="KW-1185">Reference proteome</keyword>
<evidence type="ECO:0000256" key="1">
    <source>
        <dbReference type="SAM" id="MobiDB-lite"/>
    </source>
</evidence>
<sequence>MTYTTEHTATGFPVFVVWRTVQRPGREPEHRRQPKITIQRWQYDSTKAEIENVQTTETIESSEGLLQQFQYVTPEDDDGPTGLAAMDLGVEDDGY</sequence>